<feature type="chain" id="PRO_5016702542" description="Haem-binding uptake Tiki superfamily ChaN domain-containing protein" evidence="1">
    <location>
        <begin position="23"/>
        <end position="298"/>
    </location>
</feature>
<protein>
    <recommendedName>
        <fullName evidence="2">Haem-binding uptake Tiki superfamily ChaN domain-containing protein</fullName>
    </recommendedName>
</protein>
<dbReference type="InterPro" id="IPR016773">
    <property type="entry name" value="Fe3_uptake_reg_CjrA_prd"/>
</dbReference>
<reference evidence="3 4" key="1">
    <citation type="submission" date="2018-06" db="EMBL/GenBank/DDBJ databases">
        <title>Nitrincola tibetense sp. nov., isolated from Lake XuguoCo on Tibetan Plateau.</title>
        <authorList>
            <person name="Xing P."/>
        </authorList>
    </citation>
    <scope>NUCLEOTIDE SEQUENCE [LARGE SCALE GENOMIC DNA]</scope>
    <source>
        <strain evidence="4">xg18</strain>
    </source>
</reference>
<dbReference type="AlphaFoldDB" id="A0A364NQY6"/>
<organism evidence="3 4">
    <name type="scientific">Nitrincola tibetensis</name>
    <dbReference type="NCBI Taxonomy" id="2219697"/>
    <lineage>
        <taxon>Bacteria</taxon>
        <taxon>Pseudomonadati</taxon>
        <taxon>Pseudomonadota</taxon>
        <taxon>Gammaproteobacteria</taxon>
        <taxon>Oceanospirillales</taxon>
        <taxon>Oceanospirillaceae</taxon>
        <taxon>Nitrincola</taxon>
    </lineage>
</organism>
<dbReference type="CDD" id="cd14727">
    <property type="entry name" value="ChanN-like"/>
    <property type="match status" value="1"/>
</dbReference>
<dbReference type="RefSeq" id="WP_112156524.1">
    <property type="nucleotide sequence ID" value="NZ_QKRX01000001.1"/>
</dbReference>
<feature type="domain" description="Haem-binding uptake Tiki superfamily ChaN" evidence="2">
    <location>
        <begin position="53"/>
        <end position="240"/>
    </location>
</feature>
<proteinExistence type="predicted"/>
<evidence type="ECO:0000313" key="4">
    <source>
        <dbReference type="Proteomes" id="UP000250744"/>
    </source>
</evidence>
<dbReference type="EMBL" id="QKRX01000001">
    <property type="protein sequence ID" value="RAU19529.1"/>
    <property type="molecule type" value="Genomic_DNA"/>
</dbReference>
<dbReference type="Gene3D" id="3.40.50.11550">
    <property type="match status" value="2"/>
</dbReference>
<dbReference type="Proteomes" id="UP000250744">
    <property type="component" value="Unassembled WGS sequence"/>
</dbReference>
<dbReference type="Pfam" id="PF04187">
    <property type="entry name" value="Cofac_haem_bdg"/>
    <property type="match status" value="1"/>
</dbReference>
<sequence>MKYRLLHAVCISLLLTSLPSWAQWLAPEHQSHPLVGKLWYSADDRFTDIDELIDSLPSGSWLLMGELHDNPDHHQLQTQMIEALAAQSRLGSVAFEMATSEMQRELDAWLGRGQEVTPEDLGWSQGWGWSRYEAQVRAALDHAVAVIGADLPRDAQRSAYQTGAPEGILDHAHSEFMKDLLFSSHCEQLPREHLDNMLQVQLARDQHMAQRMTQYRVSDKVNVFIAGAIHTHHDLGVPRWMPASIPVKVLLLSALSESTNAQTYLPLSYPGSPLAQSSADILWFTPANAPQDYCAAFK</sequence>
<accession>A0A364NQY6</accession>
<name>A0A364NQY6_9GAMM</name>
<evidence type="ECO:0000313" key="3">
    <source>
        <dbReference type="EMBL" id="RAU19529.1"/>
    </source>
</evidence>
<feature type="signal peptide" evidence="1">
    <location>
        <begin position="1"/>
        <end position="22"/>
    </location>
</feature>
<dbReference type="SUPFAM" id="SSF159501">
    <property type="entry name" value="EreA/ChaN-like"/>
    <property type="match status" value="1"/>
</dbReference>
<evidence type="ECO:0000256" key="1">
    <source>
        <dbReference type="SAM" id="SignalP"/>
    </source>
</evidence>
<gene>
    <name evidence="3" type="ORF">DN062_00080</name>
</gene>
<evidence type="ECO:0000259" key="2">
    <source>
        <dbReference type="Pfam" id="PF04187"/>
    </source>
</evidence>
<comment type="caution">
    <text evidence="3">The sequence shown here is derived from an EMBL/GenBank/DDBJ whole genome shotgun (WGS) entry which is preliminary data.</text>
</comment>
<keyword evidence="1" id="KW-0732">Signal</keyword>
<dbReference type="OrthoDB" id="9795827at2"/>
<dbReference type="InterPro" id="IPR007314">
    <property type="entry name" value="Cofac_haem-bd_dom"/>
</dbReference>
<keyword evidence="4" id="KW-1185">Reference proteome</keyword>
<dbReference type="PIRSF" id="PIRSF020419">
    <property type="entry name" value="Fe_uptake_reg_CjrA_prd"/>
    <property type="match status" value="1"/>
</dbReference>